<keyword evidence="4" id="KW-1015">Disulfide bond</keyword>
<dbReference type="InterPro" id="IPR036249">
    <property type="entry name" value="Thioredoxin-like_sf"/>
</dbReference>
<gene>
    <name evidence="8" type="ORF">AAIA72_09640</name>
</gene>
<feature type="signal peptide" evidence="6">
    <location>
        <begin position="1"/>
        <end position="21"/>
    </location>
</feature>
<evidence type="ECO:0000256" key="3">
    <source>
        <dbReference type="ARBA" id="ARBA00023002"/>
    </source>
</evidence>
<dbReference type="AlphaFoldDB" id="A0AB39UT06"/>
<protein>
    <submittedName>
        <fullName evidence="8">Thioredoxin domain-containing protein</fullName>
    </submittedName>
</protein>
<evidence type="ECO:0000256" key="2">
    <source>
        <dbReference type="ARBA" id="ARBA00022729"/>
    </source>
</evidence>
<dbReference type="Gene3D" id="1.10.4030.10">
    <property type="entry name" value="Porin chaperone SurA, peptide-binding domain"/>
    <property type="match status" value="1"/>
</dbReference>
<dbReference type="SUPFAM" id="SSF52833">
    <property type="entry name" value="Thioredoxin-like"/>
    <property type="match status" value="1"/>
</dbReference>
<name>A0AB39UT06_9GAMM</name>
<comment type="similarity">
    <text evidence="1">Belongs to the thioredoxin family. DsbA subfamily.</text>
</comment>
<dbReference type="RefSeq" id="WP_369600111.1">
    <property type="nucleotide sequence ID" value="NZ_CP154858.1"/>
</dbReference>
<dbReference type="PANTHER" id="PTHR13887">
    <property type="entry name" value="GLUTATHIONE S-TRANSFERASE KAPPA"/>
    <property type="match status" value="1"/>
</dbReference>
<keyword evidence="5" id="KW-0676">Redox-active center</keyword>
<evidence type="ECO:0000313" key="8">
    <source>
        <dbReference type="EMBL" id="XDT71072.1"/>
    </source>
</evidence>
<proteinExistence type="inferred from homology"/>
<dbReference type="Pfam" id="PF13462">
    <property type="entry name" value="Thioredoxin_4"/>
    <property type="match status" value="1"/>
</dbReference>
<reference evidence="8" key="1">
    <citation type="submission" date="2024-05" db="EMBL/GenBank/DDBJ databases">
        <title>Genome sequencing of novel strain.</title>
        <authorList>
            <person name="Ganbat D."/>
            <person name="Ganbat S."/>
            <person name="Lee S.-J."/>
        </authorList>
    </citation>
    <scope>NUCLEOTIDE SEQUENCE</scope>
    <source>
        <strain evidence="8">SMD15-11</strain>
    </source>
</reference>
<feature type="domain" description="Thioredoxin" evidence="7">
    <location>
        <begin position="150"/>
        <end position="328"/>
    </location>
</feature>
<organism evidence="8">
    <name type="scientific">Thermohahella caldifontis</name>
    <dbReference type="NCBI Taxonomy" id="3142973"/>
    <lineage>
        <taxon>Bacteria</taxon>
        <taxon>Pseudomonadati</taxon>
        <taxon>Pseudomonadota</taxon>
        <taxon>Gammaproteobacteria</taxon>
        <taxon>Oceanospirillales</taxon>
        <taxon>Hahellaceae</taxon>
        <taxon>Thermohahella</taxon>
    </lineage>
</organism>
<sequence length="334" mass="37399">MKPFRHCALVVLVAFSLPVTAADPVFSFDGQTYTDANLPAKLRQEFHSLALEMRAKQQQAIDNYVIETWLEAEAGKAGVTPREIQNRVFKVDVPDDAAIKAFYEQNQARMPGTLEQMREQIRQYLQNQQFREQVQALLARLKEEKGYAVLLAQPEAPRFSVNTRGYPAKGPENAPVTLVEFADYQCPHCKDAVPVMDRLVEKYGDKLRFVYRDFPINPSGISRKIAYGAVCADEQGKFWAYHDTAFARQAYLKSITPEMLAKEVGLDTGAFNTCYAKEATRKKVDESYAEGEALGISGTPTFFVNGRLVHASPDLEADLSRVIDASLKEAGSKE</sequence>
<evidence type="ECO:0000256" key="4">
    <source>
        <dbReference type="ARBA" id="ARBA00023157"/>
    </source>
</evidence>
<evidence type="ECO:0000256" key="5">
    <source>
        <dbReference type="ARBA" id="ARBA00023284"/>
    </source>
</evidence>
<evidence type="ECO:0000256" key="6">
    <source>
        <dbReference type="SAM" id="SignalP"/>
    </source>
</evidence>
<dbReference type="KEGG" id="tcd:AAIA72_09640"/>
<dbReference type="PROSITE" id="PS51352">
    <property type="entry name" value="THIOREDOXIN_2"/>
    <property type="match status" value="1"/>
</dbReference>
<dbReference type="PANTHER" id="PTHR13887:SF14">
    <property type="entry name" value="DISULFIDE BOND FORMATION PROTEIN D"/>
    <property type="match status" value="1"/>
</dbReference>
<feature type="chain" id="PRO_5044246826" evidence="6">
    <location>
        <begin position="22"/>
        <end position="334"/>
    </location>
</feature>
<accession>A0AB39UT06</accession>
<keyword evidence="2 6" id="KW-0732">Signal</keyword>
<dbReference type="InterPro" id="IPR012336">
    <property type="entry name" value="Thioredoxin-like_fold"/>
</dbReference>
<dbReference type="GO" id="GO:0016491">
    <property type="term" value="F:oxidoreductase activity"/>
    <property type="evidence" value="ECO:0007669"/>
    <property type="project" value="UniProtKB-KW"/>
</dbReference>
<evidence type="ECO:0000259" key="7">
    <source>
        <dbReference type="PROSITE" id="PS51352"/>
    </source>
</evidence>
<keyword evidence="3" id="KW-0560">Oxidoreductase</keyword>
<evidence type="ECO:0000256" key="1">
    <source>
        <dbReference type="ARBA" id="ARBA00005791"/>
    </source>
</evidence>
<dbReference type="EMBL" id="CP154858">
    <property type="protein sequence ID" value="XDT71072.1"/>
    <property type="molecule type" value="Genomic_DNA"/>
</dbReference>
<dbReference type="Gene3D" id="3.40.30.10">
    <property type="entry name" value="Glutaredoxin"/>
    <property type="match status" value="1"/>
</dbReference>
<dbReference type="InterPro" id="IPR013766">
    <property type="entry name" value="Thioredoxin_domain"/>
</dbReference>